<evidence type="ECO:0000313" key="3">
    <source>
        <dbReference type="Proteomes" id="UP000014082"/>
    </source>
</evidence>
<name>A0ABP2TG94_PEWBP</name>
<organism evidence="2 3">
    <name type="scientific">Peanut witches'-broom phytoplasma NTU2011</name>
    <dbReference type="NCBI Taxonomy" id="1163385"/>
    <lineage>
        <taxon>Bacteria</taxon>
        <taxon>Bacillati</taxon>
        <taxon>Mycoplasmatota</taxon>
        <taxon>Mollicutes</taxon>
        <taxon>Acholeplasmatales</taxon>
        <taxon>Acholeplasmataceae</taxon>
        <taxon>Candidatus Phytoplasma</taxon>
        <taxon>16SrII (Peanut WB group)</taxon>
    </lineage>
</organism>
<dbReference type="RefSeq" id="WP_004994988.1">
    <property type="nucleotide sequence ID" value="NZ_AMWZ01000008.1"/>
</dbReference>
<proteinExistence type="predicted"/>
<keyword evidence="3" id="KW-1185">Reference proteome</keyword>
<keyword evidence="1" id="KW-1133">Transmembrane helix</keyword>
<dbReference type="Proteomes" id="UP000014082">
    <property type="component" value="Unassembled WGS sequence"/>
</dbReference>
<gene>
    <name evidence="2" type="ORF">PNWB_v1c2400</name>
</gene>
<protein>
    <submittedName>
        <fullName evidence="2">Effector</fullName>
    </submittedName>
</protein>
<keyword evidence="1" id="KW-0812">Transmembrane</keyword>
<accession>A0ABP2TG94</accession>
<comment type="caution">
    <text evidence="2">The sequence shown here is derived from an EMBL/GenBank/DDBJ whole genome shotgun (WGS) entry which is preliminary data.</text>
</comment>
<sequence>MNKKNIRKKKIFLLSILIASILFFIIFIFMGNILVAIGQQHDEICSNVSSSLENNLESGQKDLILNLTNYAEKSVNDITDHIKNTVDQISLKFDKSVDDLKENVQLKLYKSIDHLEKHTKEHSSKIFYQVLEPEISKNLTSLKSNILNIFSDWLYDTLKLDKIWQPIKNIKNTLLSFFPYKSDDSIDNNYNSNIKIEEIDEEIKKEIEIEKID</sequence>
<dbReference type="EMBL" id="AMWZ01000008">
    <property type="protein sequence ID" value="EMR14640.1"/>
    <property type="molecule type" value="Genomic_DNA"/>
</dbReference>
<evidence type="ECO:0000313" key="2">
    <source>
        <dbReference type="EMBL" id="EMR14640.1"/>
    </source>
</evidence>
<reference evidence="2 3" key="1">
    <citation type="journal article" date="2013" name="PLoS ONE">
        <title>Comparative analysis of the peanut witches'-broom phytoplasma genome reveals horizontal transfer of potential mobile units and effectors.</title>
        <authorList>
            <person name="Chung W.C."/>
            <person name="Chen L.L."/>
            <person name="Lo W.S."/>
            <person name="Lin C.P."/>
            <person name="Kuo C.H."/>
        </authorList>
    </citation>
    <scope>NUCLEOTIDE SEQUENCE [LARGE SCALE GENOMIC DNA]</scope>
    <source>
        <strain evidence="2 3">NTU2011</strain>
    </source>
</reference>
<keyword evidence="1" id="KW-0472">Membrane</keyword>
<dbReference type="GeneID" id="93018392"/>
<evidence type="ECO:0000256" key="1">
    <source>
        <dbReference type="SAM" id="Phobius"/>
    </source>
</evidence>
<feature type="transmembrane region" description="Helical" evidence="1">
    <location>
        <begin position="12"/>
        <end position="37"/>
    </location>
</feature>